<accession>A0AA86Q7U3</accession>
<proteinExistence type="predicted"/>
<reference evidence="3 4" key="2">
    <citation type="submission" date="2024-07" db="EMBL/GenBank/DDBJ databases">
        <authorList>
            <person name="Akdeniz Z."/>
        </authorList>
    </citation>
    <scope>NUCLEOTIDE SEQUENCE [LARGE SCALE GENOMIC DNA]</scope>
</reference>
<keyword evidence="1" id="KW-0175">Coiled coil</keyword>
<evidence type="ECO:0000313" key="4">
    <source>
        <dbReference type="Proteomes" id="UP001642409"/>
    </source>
</evidence>
<name>A0AA86Q7U3_9EUKA</name>
<dbReference type="EMBL" id="CATOUU010000841">
    <property type="protein sequence ID" value="CAI9953746.1"/>
    <property type="molecule type" value="Genomic_DNA"/>
</dbReference>
<comment type="caution">
    <text evidence="2">The sequence shown here is derived from an EMBL/GenBank/DDBJ whole genome shotgun (WGS) entry which is preliminary data.</text>
</comment>
<dbReference type="Proteomes" id="UP001642409">
    <property type="component" value="Unassembled WGS sequence"/>
</dbReference>
<evidence type="ECO:0000313" key="2">
    <source>
        <dbReference type="EMBL" id="CAI9953746.1"/>
    </source>
</evidence>
<evidence type="ECO:0000313" key="3">
    <source>
        <dbReference type="EMBL" id="CAL6048149.1"/>
    </source>
</evidence>
<dbReference type="AlphaFoldDB" id="A0AA86Q7U3"/>
<evidence type="ECO:0000256" key="1">
    <source>
        <dbReference type="SAM" id="Coils"/>
    </source>
</evidence>
<dbReference type="EMBL" id="CAXDID020000174">
    <property type="protein sequence ID" value="CAL6048149.1"/>
    <property type="molecule type" value="Genomic_DNA"/>
</dbReference>
<gene>
    <name evidence="2" type="ORF">HINF_LOCUS41391</name>
    <name evidence="3" type="ORF">HINF_LOCUS42550</name>
</gene>
<protein>
    <submittedName>
        <fullName evidence="3">Hypothetical_protein</fullName>
    </submittedName>
</protein>
<sequence>MIIYYEGHQNEDFLYTDYQYYRELSQIDNEEFDIQPTVSFVVPGTLLDGQKIILRTKYKAIDEQGQMIIKDTGDYVVTLPKEFGTRQTELMYLVEIANLIQDQIQAKIDKEYLVIAQTEWLQKHLKARFAITGEQTTIKFPEESCWLAKLLGAKIFKSNNFTAGQITRDGQTITVDEDGNELDANGLIKTLFNKTMYKTNADKCITFDYTMYLNLIKTVHITCKYITKQTVLAKYKQYIILKHTLDITPLARVKITSDFLSTISKDQLYKGIQISFYNEDFHLIPMDDNTFYEVELSISKSRKRAQLEIDMKTVSEGEQRRKERQFQDEMFATQQRALQEFQLNYEDNKQQFAQNIEIHKKYNIDYFNKEQLIEEALEKTKTGEIALNDKQYKTLNKYLQIDAQYKQQLNNMQKQEEYLYQKATDFNIPQHEQIKAAKQLSEFYKQQQQSSQFQYQQLSEMKNGIQKRIMAILGNEAYSNYTQSTDELKEINEQKEHINKNIKSTNLQPLAETALQELIIKRDALKQSLADKQIDEKQYDYYYNQFKQEYQEKLQRYTLETQALADEYNEEAAYNEVLQAYQMNQKFKSRKDFLNGKQTRQAQDELNDKNYKEKLEEISRKYHENKGDLYTAASDREFKTKLQERAMQQQREEYQKQQYIKTLLSQLDEQQRIQFGMLSQQDKEHYLSELHKQYQNSNQQNTQ</sequence>
<organism evidence="2">
    <name type="scientific">Hexamita inflata</name>
    <dbReference type="NCBI Taxonomy" id="28002"/>
    <lineage>
        <taxon>Eukaryota</taxon>
        <taxon>Metamonada</taxon>
        <taxon>Diplomonadida</taxon>
        <taxon>Hexamitidae</taxon>
        <taxon>Hexamitinae</taxon>
        <taxon>Hexamita</taxon>
    </lineage>
</organism>
<feature type="coiled-coil region" evidence="1">
    <location>
        <begin position="481"/>
        <end position="567"/>
    </location>
</feature>
<reference evidence="2" key="1">
    <citation type="submission" date="2023-06" db="EMBL/GenBank/DDBJ databases">
        <authorList>
            <person name="Kurt Z."/>
        </authorList>
    </citation>
    <scope>NUCLEOTIDE SEQUENCE</scope>
</reference>
<keyword evidence="4" id="KW-1185">Reference proteome</keyword>